<feature type="signal peptide" evidence="2">
    <location>
        <begin position="1"/>
        <end position="22"/>
    </location>
</feature>
<organism evidence="3 4">
    <name type="scientific">Cyclotella atomus</name>
    <dbReference type="NCBI Taxonomy" id="382360"/>
    <lineage>
        <taxon>Eukaryota</taxon>
        <taxon>Sar</taxon>
        <taxon>Stramenopiles</taxon>
        <taxon>Ochrophyta</taxon>
        <taxon>Bacillariophyta</taxon>
        <taxon>Coscinodiscophyceae</taxon>
        <taxon>Thalassiosirophycidae</taxon>
        <taxon>Stephanodiscales</taxon>
        <taxon>Stephanodiscaceae</taxon>
        <taxon>Cyclotella</taxon>
    </lineage>
</organism>
<evidence type="ECO:0000313" key="3">
    <source>
        <dbReference type="EMBL" id="KAL3784479.1"/>
    </source>
</evidence>
<name>A0ABD3P876_9STRA</name>
<feature type="compositionally biased region" description="Basic and acidic residues" evidence="1">
    <location>
        <begin position="342"/>
        <end position="355"/>
    </location>
</feature>
<feature type="compositionally biased region" description="Polar residues" evidence="1">
    <location>
        <begin position="99"/>
        <end position="109"/>
    </location>
</feature>
<sequence length="471" mass="52194">MMLRIHQSLLVLLALAVEECASFSLTSASARCTSLCAKAGKNEESSASSDLRALLPKPSSRPLKLDKFGRRVYRMEDDNTIKLTKGEVATESPDRSKRGSTSSSPELSTLFESSKEIASLESSANFRSISTSSDLKALLPQREMKWRTLDKYGRRVQKMEDEGANSIKEVTRSESDVNTDGGSARDGTSPPLSELLQSTKEMSGYEEAERSFREFNGGGGLKSLLPSRKMSWMKLDKFGRRVERMEDDGTVNKRVGQGRGEHDSRKSSANEAVEIEGMLPYLDESNEEEDENKTQEEPEMDANAQFLTELLKAGDNEPEPTPKSSRNLKELLPTKTTVWTKLDFKGGPVEDERRTKSAPVAQSPSDSSLKTLLLQSKKPTFTKLDFKGVGVEDVSRTKKSAKENFNQGQYSSLKTLLPERKIQWGSRGKVVSISDSSVVVDSAPNKSVSLKTLLPERKVTWRGEDIDSTKP</sequence>
<reference evidence="3 4" key="1">
    <citation type="submission" date="2024-10" db="EMBL/GenBank/DDBJ databases">
        <title>Updated reference genomes for cyclostephanoid diatoms.</title>
        <authorList>
            <person name="Roberts W.R."/>
            <person name="Alverson A.J."/>
        </authorList>
    </citation>
    <scope>NUCLEOTIDE SEQUENCE [LARGE SCALE GENOMIC DNA]</scope>
    <source>
        <strain evidence="3 4">AJA010-31</strain>
    </source>
</reference>
<dbReference type="AlphaFoldDB" id="A0ABD3P876"/>
<feature type="chain" id="PRO_5044813404" evidence="2">
    <location>
        <begin position="23"/>
        <end position="471"/>
    </location>
</feature>
<dbReference type="EMBL" id="JALLPJ020000726">
    <property type="protein sequence ID" value="KAL3784479.1"/>
    <property type="molecule type" value="Genomic_DNA"/>
</dbReference>
<feature type="compositionally biased region" description="Basic and acidic residues" evidence="1">
    <location>
        <begin position="259"/>
        <end position="268"/>
    </location>
</feature>
<comment type="caution">
    <text evidence="3">The sequence shown here is derived from an EMBL/GenBank/DDBJ whole genome shotgun (WGS) entry which is preliminary data.</text>
</comment>
<evidence type="ECO:0000256" key="1">
    <source>
        <dbReference type="SAM" id="MobiDB-lite"/>
    </source>
</evidence>
<gene>
    <name evidence="3" type="ORF">ACHAWO_004308</name>
</gene>
<proteinExistence type="predicted"/>
<dbReference type="Proteomes" id="UP001530400">
    <property type="component" value="Unassembled WGS sequence"/>
</dbReference>
<keyword evidence="4" id="KW-1185">Reference proteome</keyword>
<feature type="region of interest" description="Disordered" evidence="1">
    <location>
        <begin position="160"/>
        <end position="194"/>
    </location>
</feature>
<keyword evidence="2" id="KW-0732">Signal</keyword>
<feature type="region of interest" description="Disordered" evidence="1">
    <location>
        <begin position="248"/>
        <end position="368"/>
    </location>
</feature>
<protein>
    <submittedName>
        <fullName evidence="3">Uncharacterized protein</fullName>
    </submittedName>
</protein>
<feature type="region of interest" description="Disordered" evidence="1">
    <location>
        <begin position="85"/>
        <end position="109"/>
    </location>
</feature>
<evidence type="ECO:0000313" key="4">
    <source>
        <dbReference type="Proteomes" id="UP001530400"/>
    </source>
</evidence>
<evidence type="ECO:0000256" key="2">
    <source>
        <dbReference type="SAM" id="SignalP"/>
    </source>
</evidence>
<accession>A0ABD3P876</accession>